<evidence type="ECO:0000313" key="1">
    <source>
        <dbReference type="EMBL" id="CAG8832635.1"/>
    </source>
</evidence>
<dbReference type="Proteomes" id="UP000789901">
    <property type="component" value="Unassembled WGS sequence"/>
</dbReference>
<reference evidence="1 2" key="1">
    <citation type="submission" date="2021-06" db="EMBL/GenBank/DDBJ databases">
        <authorList>
            <person name="Kallberg Y."/>
            <person name="Tangrot J."/>
            <person name="Rosling A."/>
        </authorList>
    </citation>
    <scope>NUCLEOTIDE SEQUENCE [LARGE SCALE GENOMIC DNA]</scope>
    <source>
        <strain evidence="1 2">120-4 pot B 10/14</strain>
    </source>
</reference>
<feature type="non-terminal residue" evidence="1">
    <location>
        <position position="123"/>
    </location>
</feature>
<comment type="caution">
    <text evidence="1">The sequence shown here is derived from an EMBL/GenBank/DDBJ whole genome shotgun (WGS) entry which is preliminary data.</text>
</comment>
<gene>
    <name evidence="1" type="ORF">GMARGA_LOCUS31151</name>
</gene>
<sequence length="123" mass="14648">MDITEENIDNQLMEEDDEENIDNQLMEEDEKEIKINSDQKIRGATGLKVIQKLNLLVQYYSELENMLGSLDQYIICEKHYNQVIRNNNFIKRLQNNLQFSTSINKEFNSFKEELKKITNQLNE</sequence>
<dbReference type="EMBL" id="CAJVQB010045769">
    <property type="protein sequence ID" value="CAG8832635.1"/>
    <property type="molecule type" value="Genomic_DNA"/>
</dbReference>
<protein>
    <submittedName>
        <fullName evidence="1">7930_t:CDS:1</fullName>
    </submittedName>
</protein>
<accession>A0ABN7WI47</accession>
<keyword evidence="2" id="KW-1185">Reference proteome</keyword>
<evidence type="ECO:0000313" key="2">
    <source>
        <dbReference type="Proteomes" id="UP000789901"/>
    </source>
</evidence>
<proteinExistence type="predicted"/>
<name>A0ABN7WI47_GIGMA</name>
<organism evidence="1 2">
    <name type="scientific">Gigaspora margarita</name>
    <dbReference type="NCBI Taxonomy" id="4874"/>
    <lineage>
        <taxon>Eukaryota</taxon>
        <taxon>Fungi</taxon>
        <taxon>Fungi incertae sedis</taxon>
        <taxon>Mucoromycota</taxon>
        <taxon>Glomeromycotina</taxon>
        <taxon>Glomeromycetes</taxon>
        <taxon>Diversisporales</taxon>
        <taxon>Gigasporaceae</taxon>
        <taxon>Gigaspora</taxon>
    </lineage>
</organism>